<proteinExistence type="predicted"/>
<evidence type="ECO:0000313" key="2">
    <source>
        <dbReference type="Proteomes" id="UP001163321"/>
    </source>
</evidence>
<name>A0ACC0W782_9STRA</name>
<gene>
    <name evidence="1" type="ORF">PsorP6_006565</name>
</gene>
<accession>A0ACC0W782</accession>
<dbReference type="EMBL" id="CM047583">
    <property type="protein sequence ID" value="KAI9913566.1"/>
    <property type="molecule type" value="Genomic_DNA"/>
</dbReference>
<protein>
    <submittedName>
        <fullName evidence="1">Uncharacterized protein</fullName>
    </submittedName>
</protein>
<comment type="caution">
    <text evidence="1">The sequence shown here is derived from an EMBL/GenBank/DDBJ whole genome shotgun (WGS) entry which is preliminary data.</text>
</comment>
<sequence length="76" mass="8220">MLCVQKLAKTMICTLISLDDQRGDGVLGDEVGHGYLHPLPSMCRKTVGSSVGFAKLPKDAKAARSRFDVTTIDEIL</sequence>
<evidence type="ECO:0000313" key="1">
    <source>
        <dbReference type="EMBL" id="KAI9913566.1"/>
    </source>
</evidence>
<dbReference type="Proteomes" id="UP001163321">
    <property type="component" value="Chromosome 4"/>
</dbReference>
<organism evidence="1 2">
    <name type="scientific">Peronosclerospora sorghi</name>
    <dbReference type="NCBI Taxonomy" id="230839"/>
    <lineage>
        <taxon>Eukaryota</taxon>
        <taxon>Sar</taxon>
        <taxon>Stramenopiles</taxon>
        <taxon>Oomycota</taxon>
        <taxon>Peronosporomycetes</taxon>
        <taxon>Peronosporales</taxon>
        <taxon>Peronosporaceae</taxon>
        <taxon>Peronosclerospora</taxon>
    </lineage>
</organism>
<keyword evidence="2" id="KW-1185">Reference proteome</keyword>
<reference evidence="1 2" key="1">
    <citation type="journal article" date="2022" name="bioRxiv">
        <title>The genome of the oomycete Peronosclerospora sorghi, a cosmopolitan pathogen of maize and sorghum, is inflated with dispersed pseudogenes.</title>
        <authorList>
            <person name="Fletcher K."/>
            <person name="Martin F."/>
            <person name="Isakeit T."/>
            <person name="Cavanaugh K."/>
            <person name="Magill C."/>
            <person name="Michelmore R."/>
        </authorList>
    </citation>
    <scope>NUCLEOTIDE SEQUENCE [LARGE SCALE GENOMIC DNA]</scope>
    <source>
        <strain evidence="1">P6</strain>
    </source>
</reference>